<reference evidence="2 3" key="1">
    <citation type="submission" date="2019-04" db="EMBL/GenBank/DDBJ databases">
        <title>Flavobacterium sp. GS03.</title>
        <authorList>
            <person name="Kim H."/>
        </authorList>
    </citation>
    <scope>NUCLEOTIDE SEQUENCE [LARGE SCALE GENOMIC DNA]</scope>
    <source>
        <strain evidence="2 3">GS03</strain>
    </source>
</reference>
<dbReference type="KEGG" id="fsn:GS03_02387"/>
<keyword evidence="3" id="KW-1185">Reference proteome</keyword>
<dbReference type="Proteomes" id="UP000296862">
    <property type="component" value="Chromosome"/>
</dbReference>
<accession>A0A4P7PVY7</accession>
<evidence type="ECO:0000313" key="2">
    <source>
        <dbReference type="EMBL" id="QBZ98875.1"/>
    </source>
</evidence>
<keyword evidence="1" id="KW-0175">Coiled coil</keyword>
<feature type="coiled-coil region" evidence="1">
    <location>
        <begin position="150"/>
        <end position="212"/>
    </location>
</feature>
<dbReference type="OrthoDB" id="1312888at2"/>
<evidence type="ECO:0000256" key="1">
    <source>
        <dbReference type="SAM" id="Coils"/>
    </source>
</evidence>
<dbReference type="RefSeq" id="WP_136152757.1">
    <property type="nucleotide sequence ID" value="NZ_CP038810.1"/>
</dbReference>
<proteinExistence type="predicted"/>
<dbReference type="EMBL" id="CP038810">
    <property type="protein sequence ID" value="QBZ98875.1"/>
    <property type="molecule type" value="Genomic_DNA"/>
</dbReference>
<sequence>MNQNLQNILQSYDILLPSKEDGMIIFMLDQKIKEQEIAEQFSYNDFKQTVKELAEFALGAVPHSEAILKNLLNNFIERPPDQKHTYKLTEYAMKFISLVDQKLNNPYRKFPLRESFEKYTNFQAKDIQIIDQFESWFQQGFNNTTKQNIIDHLEALKDDVNQSIRELNQLLYEENSDILQTISKFTEIFKGLTEKTEEIRDTLRLGNNLEREIDKVVTHFYDISDNVDRITPDIQSQYKQLLQDYNKSVSIHKEVRNFFIVIDSKIGQLREKIVFASNKLNDLQHNFRYQSNYKINIKRFMELVLSECQYHKEGPILPVEFPIKTIPSESFKYTAVPYVETFFPIKKMVQNVSVDGPYQQSEKEKIEKEISQQQRITALVSHYKELLSKEKEMDFTQQFHLILERDQDIEIALNVSYELLIFAHHSDEYRLVIDPKLLKESTKTKIYSWQTNIIQK</sequence>
<name>A0A4P7PVY7_9FLAO</name>
<gene>
    <name evidence="2" type="ORF">GS03_02387</name>
</gene>
<evidence type="ECO:0000313" key="3">
    <source>
        <dbReference type="Proteomes" id="UP000296862"/>
    </source>
</evidence>
<organism evidence="2 3">
    <name type="scientific">Flavobacterium sangjuense</name>
    <dbReference type="NCBI Taxonomy" id="2518177"/>
    <lineage>
        <taxon>Bacteria</taxon>
        <taxon>Pseudomonadati</taxon>
        <taxon>Bacteroidota</taxon>
        <taxon>Flavobacteriia</taxon>
        <taxon>Flavobacteriales</taxon>
        <taxon>Flavobacteriaceae</taxon>
        <taxon>Flavobacterium</taxon>
    </lineage>
</organism>
<protein>
    <submittedName>
        <fullName evidence="2">Uncharacterized protein</fullName>
    </submittedName>
</protein>
<dbReference type="AlphaFoldDB" id="A0A4P7PVY7"/>